<feature type="repeat" description="TPR" evidence="1">
    <location>
        <begin position="121"/>
        <end position="154"/>
    </location>
</feature>
<evidence type="ECO:0000256" key="2">
    <source>
        <dbReference type="SAM" id="Phobius"/>
    </source>
</evidence>
<evidence type="ECO:0008006" key="4">
    <source>
        <dbReference type="Google" id="ProtNLM"/>
    </source>
</evidence>
<dbReference type="AlphaFoldDB" id="A0A9Y1I481"/>
<dbReference type="EMBL" id="OP616817">
    <property type="protein sequence ID" value="WDB00083.1"/>
    <property type="molecule type" value="Genomic_DNA"/>
</dbReference>
<keyword evidence="2" id="KW-0472">Membrane</keyword>
<sequence>MGAKYSIVINLQNSFSLIITFKIINNNFFNFMQIIYLISLIILLFLLLSLLTKQITKLINNNIIIISYLKNFNKEYLIQFKTIFLVNILIKNKNFLLVIKILKYILSNSQDYREISNKFKFEIYKRIAYSYKNSSDLKSSIFYYNKALLIDPDSLDILFTLALIYENINAIKESIKFLKRILKINPQNNLALLKIKSLQK</sequence>
<feature type="transmembrane region" description="Helical" evidence="2">
    <location>
        <begin position="31"/>
        <end position="51"/>
    </location>
</feature>
<feature type="transmembrane region" description="Helical" evidence="2">
    <location>
        <begin position="7"/>
        <end position="25"/>
    </location>
</feature>
<evidence type="ECO:0000313" key="3">
    <source>
        <dbReference type="EMBL" id="WDB00083.1"/>
    </source>
</evidence>
<keyword evidence="2" id="KW-0812">Transmembrane</keyword>
<geneLocation type="plastid" evidence="3"/>
<keyword evidence="2" id="KW-1133">Transmembrane helix</keyword>
<keyword evidence="3" id="KW-0934">Plastid</keyword>
<dbReference type="PROSITE" id="PS50005">
    <property type="entry name" value="TPR"/>
    <property type="match status" value="2"/>
</dbReference>
<name>A0A9Y1I481_9RHOD</name>
<feature type="repeat" description="TPR" evidence="1">
    <location>
        <begin position="155"/>
        <end position="188"/>
    </location>
</feature>
<dbReference type="InterPro" id="IPR019734">
    <property type="entry name" value="TPR_rpt"/>
</dbReference>
<dbReference type="SUPFAM" id="SSF48452">
    <property type="entry name" value="TPR-like"/>
    <property type="match status" value="1"/>
</dbReference>
<protein>
    <recommendedName>
        <fullName evidence="4">Ycf37</fullName>
    </recommendedName>
</protein>
<gene>
    <name evidence="3" type="primary">ycf37</name>
    <name evidence="3" type="ORF">CspTHAL103_158</name>
</gene>
<dbReference type="Pfam" id="PF14559">
    <property type="entry name" value="TPR_19"/>
    <property type="match status" value="1"/>
</dbReference>
<evidence type="ECO:0000256" key="1">
    <source>
        <dbReference type="PROSITE-ProRule" id="PRU00339"/>
    </source>
</evidence>
<dbReference type="Gene3D" id="1.25.40.10">
    <property type="entry name" value="Tetratricopeptide repeat domain"/>
    <property type="match status" value="1"/>
</dbReference>
<dbReference type="SMART" id="SM00028">
    <property type="entry name" value="TPR"/>
    <property type="match status" value="2"/>
</dbReference>
<proteinExistence type="predicted"/>
<keyword evidence="1" id="KW-0802">TPR repeat</keyword>
<reference evidence="3" key="1">
    <citation type="journal article" date="2023" name="J. Phycol.">
        <title>Revised classification of the Cyanidiophyceae based on plastid genome data with descriptions of the Cavernulicolales ord. nov. and Galdieriales ord. nov. (Rhodophyta).</title>
        <authorList>
            <person name="Park S.I."/>
            <person name="Cho C.H."/>
            <person name="Ciniglia C."/>
            <person name="Huang T.Y."/>
            <person name="Liu S.L."/>
            <person name="Bustamante D.E."/>
            <person name="Calderon M.S."/>
            <person name="Mansilla A."/>
            <person name="McDermott T."/>
            <person name="Andersen R.A."/>
            <person name="Yoon H.S."/>
        </authorList>
    </citation>
    <scope>NUCLEOTIDE SEQUENCE</scope>
</reference>
<organism evidence="3">
    <name type="scientific">Cyanidium sp. THAL103</name>
    <dbReference type="NCBI Taxonomy" id="3027999"/>
    <lineage>
        <taxon>Eukaryota</taxon>
        <taxon>Rhodophyta</taxon>
        <taxon>Bangiophyceae</taxon>
        <taxon>Cyanidiales</taxon>
        <taxon>Cyanidiaceae</taxon>
        <taxon>Cyanidium</taxon>
    </lineage>
</organism>
<accession>A0A9Y1I481</accession>
<dbReference type="InterPro" id="IPR011990">
    <property type="entry name" value="TPR-like_helical_dom_sf"/>
</dbReference>